<protein>
    <submittedName>
        <fullName evidence="3">IclR family transcriptional regulator</fullName>
    </submittedName>
</protein>
<dbReference type="OrthoDB" id="28494at2157"/>
<feature type="transmembrane region" description="Helical" evidence="1">
    <location>
        <begin position="186"/>
        <end position="203"/>
    </location>
</feature>
<dbReference type="STRING" id="1609559.TQ32_04025"/>
<evidence type="ECO:0000313" key="3">
    <source>
        <dbReference type="EMBL" id="AMM53739.1"/>
    </source>
</evidence>
<reference evidence="4" key="1">
    <citation type="submission" date="2015-02" db="EMBL/GenBank/DDBJ databases">
        <title>Pyrococcus kukulkanii sp. nov., a novel hyperthermophilic archaeon isolated from a deep-sea hydrothermal vent at the Guaymas Basin.</title>
        <authorList>
            <person name="Oger P.M."/>
            <person name="Callac N."/>
            <person name="Jebbar M."/>
            <person name="Godfroy A."/>
        </authorList>
    </citation>
    <scope>NUCLEOTIDE SEQUENCE [LARGE SCALE GENOMIC DNA]</scope>
    <source>
        <strain evidence="4">NCB100</strain>
    </source>
</reference>
<accession>A0A127BAB5</accession>
<keyword evidence="1" id="KW-0472">Membrane</keyword>
<gene>
    <name evidence="3" type="ORF">TQ32_04025</name>
</gene>
<reference evidence="3 4" key="2">
    <citation type="journal article" date="2016" name="Int. J. Syst. Evol. Microbiol.">
        <title>Pyrococcus kukulkanii sp. nov., a hyperthermophilic, piezophilic archaeon isolated from a deep-sea hydrothermal vent.</title>
        <authorList>
            <person name="Callac N."/>
            <person name="Oger P."/>
            <person name="Lesongeur F."/>
            <person name="Rattray J.E."/>
            <person name="Vannier P."/>
            <person name="Michoud G."/>
            <person name="Beauverger M."/>
            <person name="Gayet N."/>
            <person name="Rouxel O."/>
            <person name="Jebbar M."/>
            <person name="Godfroy A."/>
        </authorList>
    </citation>
    <scope>NUCLEOTIDE SEQUENCE [LARGE SCALE GENOMIC DNA]</scope>
    <source>
        <strain evidence="3 4">NCB100</strain>
    </source>
</reference>
<dbReference type="PATRIC" id="fig|1609559.3.peg.839"/>
<dbReference type="SUPFAM" id="SSF46785">
    <property type="entry name" value="Winged helix' DNA-binding domain"/>
    <property type="match status" value="1"/>
</dbReference>
<feature type="domain" description="MLPTv-like winged helix-turn-helix" evidence="2">
    <location>
        <begin position="219"/>
        <end position="259"/>
    </location>
</feature>
<organism evidence="3 4">
    <name type="scientific">Pyrococcus kukulkanii</name>
    <dbReference type="NCBI Taxonomy" id="1609559"/>
    <lineage>
        <taxon>Archaea</taxon>
        <taxon>Methanobacteriati</taxon>
        <taxon>Methanobacteriota</taxon>
        <taxon>Thermococci</taxon>
        <taxon>Thermococcales</taxon>
        <taxon>Thermococcaceae</taxon>
        <taxon>Pyrococcus</taxon>
    </lineage>
</organism>
<dbReference type="InterPro" id="IPR055224">
    <property type="entry name" value="MLPTv-like_wHTH"/>
</dbReference>
<dbReference type="Gene3D" id="1.10.10.10">
    <property type="entry name" value="Winged helix-like DNA-binding domain superfamily/Winged helix DNA-binding domain"/>
    <property type="match status" value="1"/>
</dbReference>
<keyword evidence="1" id="KW-0812">Transmembrane</keyword>
<dbReference type="Pfam" id="PF22393">
    <property type="entry name" value="MLPTv-like_HTH"/>
    <property type="match status" value="1"/>
</dbReference>
<dbReference type="GeneID" id="28490974"/>
<keyword evidence="1" id="KW-1133">Transmembrane helix</keyword>
<dbReference type="InterPro" id="IPR036390">
    <property type="entry name" value="WH_DNA-bd_sf"/>
</dbReference>
<dbReference type="RefSeq" id="WP_068321308.1">
    <property type="nucleotide sequence ID" value="NZ_CP010835.1"/>
</dbReference>
<proteinExistence type="predicted"/>
<evidence type="ECO:0000256" key="1">
    <source>
        <dbReference type="SAM" id="Phobius"/>
    </source>
</evidence>
<dbReference type="Proteomes" id="UP000070587">
    <property type="component" value="Chromosome"/>
</dbReference>
<evidence type="ECO:0000313" key="4">
    <source>
        <dbReference type="Proteomes" id="UP000070587"/>
    </source>
</evidence>
<dbReference type="KEGG" id="pyc:TQ32_04025"/>
<name>A0A127BAB5_9EURY</name>
<sequence length="293" mass="32679">MKRLAIIVLFLLLPQVLAYNVTVKVFSDGYALIKIVRNVSVGENVSVSLPIQDFTNLSVKINGREVSFVFTNNGIVVYPGEPGILEVSYLTPDLTSKEGKVWRVNLPFNETKVVILPQDSVIVGLSGIPLSISGNSVVMPKGEQYIEYIFEHNVATRTVTITVTQSKVNTITTTVVRESDDTSRTSLALFLGLLIGLGVGIIGKKIRLRKLRGITLEELSEKFNLNEDEKAVIMYIADHGGKVRQADIRNELGIPRTTAWRILKRLESFDILKLEKINNETWAVLNIEIKKEE</sequence>
<dbReference type="InterPro" id="IPR036388">
    <property type="entry name" value="WH-like_DNA-bd_sf"/>
</dbReference>
<dbReference type="AlphaFoldDB" id="A0A127BAB5"/>
<evidence type="ECO:0000259" key="2">
    <source>
        <dbReference type="Pfam" id="PF22393"/>
    </source>
</evidence>
<dbReference type="EMBL" id="CP010835">
    <property type="protein sequence ID" value="AMM53739.1"/>
    <property type="molecule type" value="Genomic_DNA"/>
</dbReference>